<keyword evidence="7 9" id="KW-0472">Membrane</keyword>
<organism evidence="10 11">
    <name type="scientific">Desmophyllum pertusum</name>
    <dbReference type="NCBI Taxonomy" id="174260"/>
    <lineage>
        <taxon>Eukaryota</taxon>
        <taxon>Metazoa</taxon>
        <taxon>Cnidaria</taxon>
        <taxon>Anthozoa</taxon>
        <taxon>Hexacorallia</taxon>
        <taxon>Scleractinia</taxon>
        <taxon>Caryophylliina</taxon>
        <taxon>Caryophylliidae</taxon>
        <taxon>Desmophyllum</taxon>
    </lineage>
</organism>
<evidence type="ECO:0000256" key="9">
    <source>
        <dbReference type="SAM" id="Phobius"/>
    </source>
</evidence>
<comment type="caution">
    <text evidence="10">The sequence shown here is derived from an EMBL/GenBank/DDBJ whole genome shotgun (WGS) entry which is preliminary data.</text>
</comment>
<keyword evidence="3" id="KW-0813">Transport</keyword>
<keyword evidence="11" id="KW-1185">Reference proteome</keyword>
<dbReference type="Pfam" id="PF14798">
    <property type="entry name" value="Ca_hom_mod"/>
    <property type="match status" value="1"/>
</dbReference>
<gene>
    <name evidence="10" type="primary">FAM26F_4</name>
    <name evidence="10" type="ORF">OS493_009130</name>
</gene>
<evidence type="ECO:0000313" key="10">
    <source>
        <dbReference type="EMBL" id="KAJ7373808.1"/>
    </source>
</evidence>
<feature type="transmembrane region" description="Helical" evidence="9">
    <location>
        <begin position="36"/>
        <end position="53"/>
    </location>
</feature>
<feature type="transmembrane region" description="Helical" evidence="9">
    <location>
        <begin position="178"/>
        <end position="197"/>
    </location>
</feature>
<keyword evidence="6" id="KW-0406">Ion transport</keyword>
<evidence type="ECO:0000256" key="5">
    <source>
        <dbReference type="ARBA" id="ARBA00022989"/>
    </source>
</evidence>
<evidence type="ECO:0000256" key="1">
    <source>
        <dbReference type="ARBA" id="ARBA00004141"/>
    </source>
</evidence>
<evidence type="ECO:0000256" key="8">
    <source>
        <dbReference type="ARBA" id="ARBA00023303"/>
    </source>
</evidence>
<comment type="subcellular location">
    <subcellularLocation>
        <location evidence="1">Membrane</location>
        <topology evidence="1">Multi-pass membrane protein</topology>
    </subcellularLocation>
</comment>
<evidence type="ECO:0000256" key="7">
    <source>
        <dbReference type="ARBA" id="ARBA00023136"/>
    </source>
</evidence>
<keyword evidence="8" id="KW-0407">Ion channel</keyword>
<dbReference type="GO" id="GO:1904669">
    <property type="term" value="P:ATP export"/>
    <property type="evidence" value="ECO:0007669"/>
    <property type="project" value="UniProtKB-ARBA"/>
</dbReference>
<dbReference type="OrthoDB" id="10365683at2759"/>
<name>A0A9W9Z4W1_9CNID</name>
<dbReference type="PANTHER" id="PTHR32261">
    <property type="entry name" value="CALCIUM HOMEOSTASIS MODULATOR PROTEIN"/>
    <property type="match status" value="1"/>
</dbReference>
<dbReference type="Proteomes" id="UP001163046">
    <property type="component" value="Unassembled WGS sequence"/>
</dbReference>
<keyword evidence="4 9" id="KW-0812">Transmembrane</keyword>
<reference evidence="10" key="1">
    <citation type="submission" date="2023-01" db="EMBL/GenBank/DDBJ databases">
        <title>Genome assembly of the deep-sea coral Lophelia pertusa.</title>
        <authorList>
            <person name="Herrera S."/>
            <person name="Cordes E."/>
        </authorList>
    </citation>
    <scope>NUCLEOTIDE SEQUENCE</scope>
    <source>
        <strain evidence="10">USNM1676648</strain>
        <tissue evidence="10">Polyp</tissue>
    </source>
</reference>
<comment type="similarity">
    <text evidence="2">Belongs to the CALHM family.</text>
</comment>
<protein>
    <submittedName>
        <fullName evidence="10">Cation channel</fullName>
    </submittedName>
</protein>
<dbReference type="AlphaFoldDB" id="A0A9W9Z4W1"/>
<evidence type="ECO:0000256" key="4">
    <source>
        <dbReference type="ARBA" id="ARBA00022692"/>
    </source>
</evidence>
<dbReference type="InterPro" id="IPR029569">
    <property type="entry name" value="CALHM"/>
</dbReference>
<proteinExistence type="inferred from homology"/>
<dbReference type="GO" id="GO:0005261">
    <property type="term" value="F:monoatomic cation channel activity"/>
    <property type="evidence" value="ECO:0007669"/>
    <property type="project" value="TreeGrafter"/>
</dbReference>
<accession>A0A9W9Z4W1</accession>
<feature type="transmembrane region" description="Helical" evidence="9">
    <location>
        <begin position="76"/>
        <end position="97"/>
    </location>
</feature>
<dbReference type="GO" id="GO:0005886">
    <property type="term" value="C:plasma membrane"/>
    <property type="evidence" value="ECO:0007669"/>
    <property type="project" value="TreeGrafter"/>
</dbReference>
<evidence type="ECO:0000256" key="2">
    <source>
        <dbReference type="ARBA" id="ARBA00008497"/>
    </source>
</evidence>
<dbReference type="PANTHER" id="PTHR32261:SF1">
    <property type="entry name" value="CALCIUM HOMEOSTASIS MODULATOR PROTEIN"/>
    <property type="match status" value="1"/>
</dbReference>
<evidence type="ECO:0000256" key="3">
    <source>
        <dbReference type="ARBA" id="ARBA00022448"/>
    </source>
</evidence>
<dbReference type="EMBL" id="MU826829">
    <property type="protein sequence ID" value="KAJ7373808.1"/>
    <property type="molecule type" value="Genomic_DNA"/>
</dbReference>
<keyword evidence="5 9" id="KW-1133">Transmembrane helix</keyword>
<sequence length="212" mass="23845">MATGASSTLVSDKIASVLRVIEDVIRKLCQLLNEQGISALLKTVLLFVALFALKENLKQMFGYDCPEEDYYFYGNLYIYGPAVFFLCFAVVFSRPFWELVTCCCRLSCNKRLLASPRSAVDIYLALSSPFLWIACAFTEKDYYVCALYGPVSGEDQEKAWNRDPSLRWLNNAKSHCQVIAWAIILSWALVSAVVVSLHRCCKTNSKEGSITV</sequence>
<evidence type="ECO:0000256" key="6">
    <source>
        <dbReference type="ARBA" id="ARBA00023065"/>
    </source>
</evidence>
<evidence type="ECO:0000313" key="11">
    <source>
        <dbReference type="Proteomes" id="UP001163046"/>
    </source>
</evidence>